<accession>B8ID00</accession>
<dbReference type="eggNOG" id="COG1815">
    <property type="taxonomic scope" value="Bacteria"/>
</dbReference>
<evidence type="ECO:0000256" key="2">
    <source>
        <dbReference type="SAM" id="MobiDB-lite"/>
    </source>
</evidence>
<dbReference type="AlphaFoldDB" id="B8ID00"/>
<dbReference type="InterPro" id="IPR001444">
    <property type="entry name" value="Flag_bb_rod_N"/>
</dbReference>
<dbReference type="STRING" id="460265.Mnod_4524"/>
<sequence>MSGVYLIDLALREAQHLSARQATVAGNIANADTPGYRARDVVPFRPIPVCVGPPSRLRFGRAVSPARRATGRPAGAGPPWEGDEREGMVALPHRCAGRDGTGHPRGIGRPAPDRVRPGA</sequence>
<reference evidence="4 5" key="1">
    <citation type="submission" date="2009-01" db="EMBL/GenBank/DDBJ databases">
        <title>Complete sequence of chromosome of Methylobacterium nodulans ORS 2060.</title>
        <authorList>
            <consortium name="US DOE Joint Genome Institute"/>
            <person name="Lucas S."/>
            <person name="Copeland A."/>
            <person name="Lapidus A."/>
            <person name="Glavina del Rio T."/>
            <person name="Dalin E."/>
            <person name="Tice H."/>
            <person name="Bruce D."/>
            <person name="Goodwin L."/>
            <person name="Pitluck S."/>
            <person name="Sims D."/>
            <person name="Brettin T."/>
            <person name="Detter J.C."/>
            <person name="Han C."/>
            <person name="Larimer F."/>
            <person name="Land M."/>
            <person name="Hauser L."/>
            <person name="Kyrpides N."/>
            <person name="Ivanova N."/>
            <person name="Marx C.J."/>
            <person name="Richardson P."/>
        </authorList>
    </citation>
    <scope>NUCLEOTIDE SEQUENCE [LARGE SCALE GENOMIC DNA]</scope>
    <source>
        <strain evidence="5">LMG 21967 / CNCM I-2342 / ORS 2060</strain>
    </source>
</reference>
<keyword evidence="5" id="KW-1185">Reference proteome</keyword>
<feature type="compositionally biased region" description="Low complexity" evidence="2">
    <location>
        <begin position="65"/>
        <end position="79"/>
    </location>
</feature>
<evidence type="ECO:0000313" key="4">
    <source>
        <dbReference type="EMBL" id="ACL59392.1"/>
    </source>
</evidence>
<dbReference type="Proteomes" id="UP000008207">
    <property type="component" value="Chromosome"/>
</dbReference>
<evidence type="ECO:0000259" key="3">
    <source>
        <dbReference type="Pfam" id="PF00460"/>
    </source>
</evidence>
<comment type="subcellular location">
    <subcellularLocation>
        <location evidence="1">Bacterial flagellum basal body</location>
    </subcellularLocation>
</comment>
<evidence type="ECO:0000256" key="1">
    <source>
        <dbReference type="ARBA" id="ARBA00004117"/>
    </source>
</evidence>
<organism evidence="4 5">
    <name type="scientific">Methylobacterium nodulans (strain LMG 21967 / CNCM I-2342 / ORS 2060)</name>
    <dbReference type="NCBI Taxonomy" id="460265"/>
    <lineage>
        <taxon>Bacteria</taxon>
        <taxon>Pseudomonadati</taxon>
        <taxon>Pseudomonadota</taxon>
        <taxon>Alphaproteobacteria</taxon>
        <taxon>Hyphomicrobiales</taxon>
        <taxon>Methylobacteriaceae</taxon>
        <taxon>Methylobacterium</taxon>
    </lineage>
</organism>
<keyword evidence="4" id="KW-0966">Cell projection</keyword>
<keyword evidence="4" id="KW-0969">Cilium</keyword>
<name>B8ID00_METNO</name>
<keyword evidence="4" id="KW-0282">Flagellum</keyword>
<evidence type="ECO:0000313" key="5">
    <source>
        <dbReference type="Proteomes" id="UP000008207"/>
    </source>
</evidence>
<feature type="domain" description="Flagellar basal body rod protein N-terminal" evidence="3">
    <location>
        <begin position="16"/>
        <end position="37"/>
    </location>
</feature>
<dbReference type="EMBL" id="CP001349">
    <property type="protein sequence ID" value="ACL59392.1"/>
    <property type="molecule type" value="Genomic_DNA"/>
</dbReference>
<protein>
    <submittedName>
        <fullName evidence="4">Flagellar basal body rod protein</fullName>
    </submittedName>
</protein>
<gene>
    <name evidence="4" type="ordered locus">Mnod_4524</name>
</gene>
<feature type="region of interest" description="Disordered" evidence="2">
    <location>
        <begin position="61"/>
        <end position="119"/>
    </location>
</feature>
<dbReference type="HOGENOM" id="CLU_2058627_0_0_5"/>
<dbReference type="GO" id="GO:0009425">
    <property type="term" value="C:bacterial-type flagellum basal body"/>
    <property type="evidence" value="ECO:0007669"/>
    <property type="project" value="UniProtKB-SubCell"/>
</dbReference>
<dbReference type="KEGG" id="mno:Mnod_4524"/>
<dbReference type="Pfam" id="PF00460">
    <property type="entry name" value="Flg_bb_rod"/>
    <property type="match status" value="1"/>
</dbReference>
<proteinExistence type="predicted"/>